<dbReference type="Pfam" id="PF13668">
    <property type="entry name" value="Ferritin_2"/>
    <property type="match status" value="1"/>
</dbReference>
<feature type="chain" id="PRO_5035435035" evidence="1">
    <location>
        <begin position="21"/>
        <end position="303"/>
    </location>
</feature>
<dbReference type="OrthoDB" id="1001765at2759"/>
<dbReference type="Gene3D" id="1.20.1260.10">
    <property type="match status" value="1"/>
</dbReference>
<reference evidence="2" key="1">
    <citation type="submission" date="2020-04" db="EMBL/GenBank/DDBJ databases">
        <title>Analysis of mating type loci in Filobasidium floriforme.</title>
        <authorList>
            <person name="Nowrousian M."/>
        </authorList>
    </citation>
    <scope>NUCLEOTIDE SEQUENCE</scope>
    <source>
        <strain evidence="2">CBS 6242</strain>
    </source>
</reference>
<keyword evidence="1" id="KW-0732">Signal</keyword>
<protein>
    <submittedName>
        <fullName evidence="2">Uncharacterized protein</fullName>
    </submittedName>
</protein>
<sequence length="303" mass="31510">MRTSAAAALAIAFGAANVVASPVTKRQNTTASSIDDTTILNYALTLEHLENAFYRDALAQFDAAAFESAGFPAWVRGRFSQIAEHEASHVAVLSGALGDAAVQACEYTFPYTDPKSFAALSAVIENVGVSAYVGAAASIMDKTYLTVAGSILTTEARHQAWVSSAVNQAEPWSGPYDTPVAFSPVYSVAAQFIKNGSCPASNGALPFTAFPALTYMDGKVAFEGLSGQNQYVVLYQGLNIATYPIGADGSVSLPETQGIAYITVSTEKNATLTGDDNIIAGPAVVANPFDAYASNPAPTFTSA</sequence>
<accession>A0A8K0JKQ5</accession>
<dbReference type="InterPro" id="IPR012347">
    <property type="entry name" value="Ferritin-like"/>
</dbReference>
<feature type="signal peptide" evidence="1">
    <location>
        <begin position="1"/>
        <end position="20"/>
    </location>
</feature>
<comment type="caution">
    <text evidence="2">The sequence shown here is derived from an EMBL/GenBank/DDBJ whole genome shotgun (WGS) entry which is preliminary data.</text>
</comment>
<evidence type="ECO:0000256" key="1">
    <source>
        <dbReference type="SAM" id="SignalP"/>
    </source>
</evidence>
<gene>
    <name evidence="2" type="ORF">FFLO_06344</name>
</gene>
<dbReference type="InterPro" id="IPR009078">
    <property type="entry name" value="Ferritin-like_SF"/>
</dbReference>
<organism evidence="2 3">
    <name type="scientific">Filobasidium floriforme</name>
    <dbReference type="NCBI Taxonomy" id="5210"/>
    <lineage>
        <taxon>Eukaryota</taxon>
        <taxon>Fungi</taxon>
        <taxon>Dikarya</taxon>
        <taxon>Basidiomycota</taxon>
        <taxon>Agaricomycotina</taxon>
        <taxon>Tremellomycetes</taxon>
        <taxon>Filobasidiales</taxon>
        <taxon>Filobasidiaceae</taxon>
        <taxon>Filobasidium</taxon>
    </lineage>
</organism>
<dbReference type="PANTHER" id="PTHR31694:SF26">
    <property type="entry name" value="OS05G0151100 PROTEIN"/>
    <property type="match status" value="1"/>
</dbReference>
<proteinExistence type="predicted"/>
<evidence type="ECO:0000313" key="3">
    <source>
        <dbReference type="Proteomes" id="UP000812966"/>
    </source>
</evidence>
<keyword evidence="3" id="KW-1185">Reference proteome</keyword>
<dbReference type="SUPFAM" id="SSF47240">
    <property type="entry name" value="Ferritin-like"/>
    <property type="match status" value="1"/>
</dbReference>
<dbReference type="EMBL" id="JABELV010000199">
    <property type="protein sequence ID" value="KAG7528200.1"/>
    <property type="molecule type" value="Genomic_DNA"/>
</dbReference>
<dbReference type="AlphaFoldDB" id="A0A8K0JKQ5"/>
<name>A0A8K0JKQ5_9TREE</name>
<dbReference type="InterPro" id="IPR052965">
    <property type="entry name" value="Pigment-catalase-like"/>
</dbReference>
<dbReference type="PANTHER" id="PTHR31694">
    <property type="entry name" value="DESICCATION-LIKE PROTEIN"/>
    <property type="match status" value="1"/>
</dbReference>
<dbReference type="CDD" id="cd00657">
    <property type="entry name" value="Ferritin_like"/>
    <property type="match status" value="1"/>
</dbReference>
<dbReference type="Proteomes" id="UP000812966">
    <property type="component" value="Unassembled WGS sequence"/>
</dbReference>
<evidence type="ECO:0000313" key="2">
    <source>
        <dbReference type="EMBL" id="KAG7528200.1"/>
    </source>
</evidence>